<feature type="compositionally biased region" description="Low complexity" evidence="1">
    <location>
        <begin position="314"/>
        <end position="385"/>
    </location>
</feature>
<evidence type="ECO:0000313" key="5">
    <source>
        <dbReference type="Proteomes" id="UP000598297"/>
    </source>
</evidence>
<keyword evidence="5" id="KW-1185">Reference proteome</keyword>
<protein>
    <recommendedName>
        <fullName evidence="6">Tox-PL domain-containing protein</fullName>
    </recommendedName>
</protein>
<dbReference type="OrthoDB" id="9111418at2"/>
<dbReference type="Pfam" id="PF25547">
    <property type="entry name" value="WXG100_2"/>
    <property type="match status" value="1"/>
</dbReference>
<evidence type="ECO:0000313" key="4">
    <source>
        <dbReference type="EMBL" id="NBE53696.1"/>
    </source>
</evidence>
<feature type="compositionally biased region" description="Basic and acidic residues" evidence="1">
    <location>
        <begin position="735"/>
        <end position="746"/>
    </location>
</feature>
<evidence type="ECO:0000259" key="3">
    <source>
        <dbReference type="Pfam" id="PF25547"/>
    </source>
</evidence>
<feature type="region of interest" description="Disordered" evidence="1">
    <location>
        <begin position="1062"/>
        <end position="1082"/>
    </location>
</feature>
<feature type="compositionally biased region" description="Polar residues" evidence="1">
    <location>
        <begin position="692"/>
        <end position="705"/>
    </location>
</feature>
<feature type="compositionally biased region" description="Polar residues" evidence="1">
    <location>
        <begin position="636"/>
        <end position="646"/>
    </location>
</feature>
<evidence type="ECO:0000259" key="2">
    <source>
        <dbReference type="Pfam" id="PF15644"/>
    </source>
</evidence>
<feature type="compositionally biased region" description="Basic and acidic residues" evidence="1">
    <location>
        <begin position="861"/>
        <end position="878"/>
    </location>
</feature>
<feature type="compositionally biased region" description="Low complexity" evidence="1">
    <location>
        <begin position="717"/>
        <end position="726"/>
    </location>
</feature>
<dbReference type="Pfam" id="PF15644">
    <property type="entry name" value="Gln_amidase"/>
    <property type="match status" value="1"/>
</dbReference>
<feature type="region of interest" description="Disordered" evidence="1">
    <location>
        <begin position="717"/>
        <end position="746"/>
    </location>
</feature>
<feature type="compositionally biased region" description="Pro residues" evidence="1">
    <location>
        <begin position="485"/>
        <end position="500"/>
    </location>
</feature>
<evidence type="ECO:0000256" key="1">
    <source>
        <dbReference type="SAM" id="MobiDB-lite"/>
    </source>
</evidence>
<feature type="compositionally biased region" description="Low complexity" evidence="1">
    <location>
        <begin position="581"/>
        <end position="626"/>
    </location>
</feature>
<evidence type="ECO:0008006" key="6">
    <source>
        <dbReference type="Google" id="ProtNLM"/>
    </source>
</evidence>
<feature type="compositionally biased region" description="Basic and acidic residues" evidence="1">
    <location>
        <begin position="945"/>
        <end position="961"/>
    </location>
</feature>
<sequence length="1338" mass="140180">MSMMLPDELEWVLEMLGFTWPTADEDKLVQSAEVWEKFASDVAELHANANSSASTVLANNAGDAVDKFKKTYDKFDNGGDGYLQNASQAATVIGMALRGAAILVVSCKVAVIVQLIALAVQIIAAAAASVVTFGLSNAASLATTAITRVTVRQILDTLKDALIEAAIECMKEPAVSALEAMITDLTRQSVNVGFGAQSGIDISETVKAGAEGGWEAIKQTPQTFLESVRDSVGSKAGGAARRGAENFADSGPLGSNPSSMSAEAGTGPESASDATDPASDTASDSDSSSDGPSVSSTVSADTGGDGPDLGDGPGSDSPSNSDGPSLGDFNDGSDNSPSSGQNSNSDSGGNGGPSNSNPGGITSPNAQSGPTPSASDSSPSSKDGPNIGTQVNSLASSAPTVTNSAPPPTTSDSSPSRGDSNNAMPTSPNSPSTGDSGSRNSPSQGGSSQSGGNTATSPNPSNSAPPRNNPSANPGTQTPGGTPSSPNPSNPGPGTTPRPTPGDGSSGTPGGRPSVPQQNTPGGAATPVHTPGGNSPGGNSPGGNSPGGNPPQHSPGNPGTPNAPSNPATPNTPPQAPANNPPQQATPGPVVVPVHTVTTTATPQTPDLSNQSNQSNQSPGAHNDNGNNKDDDSKSEPTPASSTRDNTPPGGVNDPSRREQNALENSVPRDENGDPTRPPNPDDGNWVERINGNGTDTPGRSNNCVDTALSTVDTFAGTPTAAGARTPDLDADGNPSDRGERGGRDRIENTLGARFNDMGNGRDAYNRLENTLRKGGHGSQAVIITQDANGRAHAWNAVNHNGKITYIDAQSGQRSPNPLHSGKNGVFAIPLGADRRPVTPGNDNRSRNDSGQRPEANSPARSDRSSPERPADTQRRPNAEPAGAKPDDSNSKDKGKDNKGKDPDPENNKDSDKPEYSEPHDRGDSTTSDESRRVTEGGPDNGLSRTHEQAEDSDSKEYGIEADDLQKALRDQRDVHRVELDRVHSELDRWAGSGDLNRALQQTAPGSGDGPRTFTRNELSTALPGFGQLSRGEQQAVVTSLARLSLSFHQQHSVGVNPERIDRPYRAANEGAPGADTPDRGAKLSKQSLGVRLHRMAINQLFKVAAYKNLEADDAAKIKRHGPDFSGKNFAVLEIQGPPPKGEVTYVVESSVPANKELRGVQPRHSERHLLEWLKRVDPDGDKYTPLGLYTEREPCGTGQGHMKCSDVLLDERFKDVPIHYSTTYRDDPKGVDQRDQLIDDKKEFLKELKGLPDDKIKEKMAERLQEHYKDDPQRLERTAKRIDGKSGAELLKSIRNELDTQRKETRTPKEQAITKEFDQHIDALQETWNKLRPQLTA</sequence>
<accession>A0A964UR17</accession>
<feature type="compositionally biased region" description="Basic and acidic residues" evidence="1">
    <location>
        <begin position="655"/>
        <end position="674"/>
    </location>
</feature>
<feature type="domain" description="Tox-PL" evidence="2">
    <location>
        <begin position="702"/>
        <end position="812"/>
    </location>
</feature>
<name>A0A964UR17_9ACTN</name>
<feature type="compositionally biased region" description="Polar residues" evidence="1">
    <location>
        <begin position="387"/>
        <end position="401"/>
    </location>
</feature>
<feature type="compositionally biased region" description="Low complexity" evidence="1">
    <location>
        <begin position="270"/>
        <end position="300"/>
    </location>
</feature>
<dbReference type="InterPro" id="IPR057746">
    <property type="entry name" value="CpnT-like_N"/>
</dbReference>
<feature type="compositionally biased region" description="Basic and acidic residues" evidence="1">
    <location>
        <begin position="885"/>
        <end position="935"/>
    </location>
</feature>
<feature type="compositionally biased region" description="Low complexity" evidence="1">
    <location>
        <begin position="410"/>
        <end position="422"/>
    </location>
</feature>
<organism evidence="4 5">
    <name type="scientific">Streptomyces boluensis</name>
    <dbReference type="NCBI Taxonomy" id="1775135"/>
    <lineage>
        <taxon>Bacteria</taxon>
        <taxon>Bacillati</taxon>
        <taxon>Actinomycetota</taxon>
        <taxon>Actinomycetes</taxon>
        <taxon>Kitasatosporales</taxon>
        <taxon>Streptomycetaceae</taxon>
        <taxon>Streptomyces</taxon>
    </lineage>
</organism>
<feature type="compositionally biased region" description="Polar residues" evidence="1">
    <location>
        <begin position="423"/>
        <end position="435"/>
    </location>
</feature>
<dbReference type="Proteomes" id="UP000598297">
    <property type="component" value="Unassembled WGS sequence"/>
</dbReference>
<reference evidence="4" key="1">
    <citation type="submission" date="2020-01" db="EMBL/GenBank/DDBJ databases">
        <title>Whole-genome analyses of novel actinobacteria.</title>
        <authorList>
            <person name="Sahin N."/>
        </authorList>
    </citation>
    <scope>NUCLEOTIDE SEQUENCE</scope>
    <source>
        <strain evidence="4">YC537</strain>
    </source>
</reference>
<comment type="caution">
    <text evidence="4">The sequence shown here is derived from an EMBL/GenBank/DDBJ whole genome shotgun (WGS) entry which is preliminary data.</text>
</comment>
<feature type="compositionally biased region" description="Low complexity" evidence="1">
    <location>
        <begin position="436"/>
        <end position="484"/>
    </location>
</feature>
<feature type="domain" description="Outer membrane channel protein CpnT-like N-terminal" evidence="3">
    <location>
        <begin position="9"/>
        <end position="149"/>
    </location>
</feature>
<proteinExistence type="predicted"/>
<feature type="compositionally biased region" description="Pro residues" evidence="1">
    <location>
        <begin position="570"/>
        <end position="580"/>
    </location>
</feature>
<feature type="region of interest" description="Disordered" evidence="1">
    <location>
        <begin position="228"/>
        <end position="705"/>
    </location>
</feature>
<feature type="compositionally biased region" description="Polar residues" evidence="1">
    <location>
        <begin position="809"/>
        <end position="818"/>
    </location>
</feature>
<gene>
    <name evidence="4" type="ORF">GUY60_20185</name>
</gene>
<dbReference type="InterPro" id="IPR028908">
    <property type="entry name" value="Tox-PL_dom"/>
</dbReference>
<feature type="compositionally biased region" description="Gly residues" evidence="1">
    <location>
        <begin position="534"/>
        <end position="546"/>
    </location>
</feature>
<feature type="compositionally biased region" description="Low complexity" evidence="1">
    <location>
        <begin position="554"/>
        <end position="569"/>
    </location>
</feature>
<feature type="region of interest" description="Disordered" evidence="1">
    <location>
        <begin position="809"/>
        <end position="961"/>
    </location>
</feature>
<feature type="compositionally biased region" description="Gly residues" evidence="1">
    <location>
        <begin position="303"/>
        <end position="313"/>
    </location>
</feature>
<dbReference type="EMBL" id="JAAAHS010000159">
    <property type="protein sequence ID" value="NBE53696.1"/>
    <property type="molecule type" value="Genomic_DNA"/>
</dbReference>